<reference evidence="3" key="1">
    <citation type="submission" date="2021-01" db="EMBL/GenBank/DDBJ databases">
        <title>Whole genome shotgun sequence of Dactylosporangium siamense NBRC 106093.</title>
        <authorList>
            <person name="Komaki H."/>
            <person name="Tamura T."/>
        </authorList>
    </citation>
    <scope>NUCLEOTIDE SEQUENCE</scope>
    <source>
        <strain evidence="3">NBRC 106093</strain>
    </source>
</reference>
<evidence type="ECO:0000313" key="3">
    <source>
        <dbReference type="EMBL" id="GIG45446.1"/>
    </source>
</evidence>
<sequence>MKNSSALRAAAIGLALSACALLLGLSRAQHALPGDMFQVARATAAVATVAGAETPQGRKLPEPRDSRADAPHWLAVLPRITGAEVHLGPVCDAPASATIHDGRSAGTPGCRGPPTS</sequence>
<evidence type="ECO:0000256" key="1">
    <source>
        <dbReference type="SAM" id="MobiDB-lite"/>
    </source>
</evidence>
<dbReference type="RefSeq" id="WP_203847243.1">
    <property type="nucleotide sequence ID" value="NZ_BAAAVW010000011.1"/>
</dbReference>
<keyword evidence="4" id="KW-1185">Reference proteome</keyword>
<dbReference type="Proteomes" id="UP000660611">
    <property type="component" value="Unassembled WGS sequence"/>
</dbReference>
<organism evidence="3 4">
    <name type="scientific">Dactylosporangium siamense</name>
    <dbReference type="NCBI Taxonomy" id="685454"/>
    <lineage>
        <taxon>Bacteria</taxon>
        <taxon>Bacillati</taxon>
        <taxon>Actinomycetota</taxon>
        <taxon>Actinomycetes</taxon>
        <taxon>Micromonosporales</taxon>
        <taxon>Micromonosporaceae</taxon>
        <taxon>Dactylosporangium</taxon>
    </lineage>
</organism>
<accession>A0A919UBB5</accession>
<name>A0A919UBB5_9ACTN</name>
<gene>
    <name evidence="3" type="ORF">Dsi01nite_034870</name>
</gene>
<feature type="region of interest" description="Disordered" evidence="1">
    <location>
        <begin position="96"/>
        <end position="116"/>
    </location>
</feature>
<keyword evidence="2" id="KW-0732">Signal</keyword>
<protein>
    <submittedName>
        <fullName evidence="3">Uncharacterized protein</fullName>
    </submittedName>
</protein>
<dbReference type="AlphaFoldDB" id="A0A919UBB5"/>
<evidence type="ECO:0000313" key="4">
    <source>
        <dbReference type="Proteomes" id="UP000660611"/>
    </source>
</evidence>
<proteinExistence type="predicted"/>
<dbReference type="EMBL" id="BONQ01000052">
    <property type="protein sequence ID" value="GIG45446.1"/>
    <property type="molecule type" value="Genomic_DNA"/>
</dbReference>
<comment type="caution">
    <text evidence="3">The sequence shown here is derived from an EMBL/GenBank/DDBJ whole genome shotgun (WGS) entry which is preliminary data.</text>
</comment>
<dbReference type="PROSITE" id="PS51257">
    <property type="entry name" value="PROKAR_LIPOPROTEIN"/>
    <property type="match status" value="1"/>
</dbReference>
<feature type="signal peptide" evidence="2">
    <location>
        <begin position="1"/>
        <end position="31"/>
    </location>
</feature>
<feature type="chain" id="PRO_5039036232" evidence="2">
    <location>
        <begin position="32"/>
        <end position="116"/>
    </location>
</feature>
<evidence type="ECO:0000256" key="2">
    <source>
        <dbReference type="SAM" id="SignalP"/>
    </source>
</evidence>